<evidence type="ECO:0000259" key="4">
    <source>
        <dbReference type="PROSITE" id="PS51194"/>
    </source>
</evidence>
<keyword evidence="5" id="KW-0347">Helicase</keyword>
<dbReference type="Pfam" id="PF04851">
    <property type="entry name" value="ResIII"/>
    <property type="match status" value="1"/>
</dbReference>
<dbReference type="SMART" id="SM00487">
    <property type="entry name" value="DEXDc"/>
    <property type="match status" value="1"/>
</dbReference>
<accession>A0ABW7IB83</accession>
<evidence type="ECO:0000313" key="6">
    <source>
        <dbReference type="Proteomes" id="UP001607157"/>
    </source>
</evidence>
<dbReference type="PROSITE" id="PS50206">
    <property type="entry name" value="RHODANESE_3"/>
    <property type="match status" value="1"/>
</dbReference>
<dbReference type="InterPro" id="IPR001650">
    <property type="entry name" value="Helicase_C-like"/>
</dbReference>
<gene>
    <name evidence="5" type="ORF">ACGRVM_16325</name>
</gene>
<keyword evidence="1" id="KW-0378">Hydrolase</keyword>
<dbReference type="InterPro" id="IPR001763">
    <property type="entry name" value="Rhodanese-like_dom"/>
</dbReference>
<name>A0ABW7IB83_9RHOB</name>
<dbReference type="PANTHER" id="PTHR45766">
    <property type="entry name" value="DNA ANNEALING HELICASE AND ENDONUCLEASE ZRANB3 FAMILY MEMBER"/>
    <property type="match status" value="1"/>
</dbReference>
<dbReference type="PANTHER" id="PTHR45766:SF6">
    <property type="entry name" value="SWI_SNF-RELATED MATRIX-ASSOCIATED ACTIN-DEPENDENT REGULATOR OF CHROMATIN SUBFAMILY A-LIKE PROTEIN 1"/>
    <property type="match status" value="1"/>
</dbReference>
<dbReference type="SUPFAM" id="SSF56024">
    <property type="entry name" value="Phospholipase D/nuclease"/>
    <property type="match status" value="1"/>
</dbReference>
<protein>
    <submittedName>
        <fullName evidence="5">Helicase-related protein</fullName>
    </submittedName>
</protein>
<dbReference type="InterPro" id="IPR014001">
    <property type="entry name" value="Helicase_ATP-bd"/>
</dbReference>
<evidence type="ECO:0000256" key="1">
    <source>
        <dbReference type="ARBA" id="ARBA00022801"/>
    </source>
</evidence>
<dbReference type="SMART" id="SM00490">
    <property type="entry name" value="HELICc"/>
    <property type="match status" value="1"/>
</dbReference>
<dbReference type="EMBL" id="JBIHMM010000009">
    <property type="protein sequence ID" value="MFH0255473.1"/>
    <property type="molecule type" value="Genomic_DNA"/>
</dbReference>
<dbReference type="InterPro" id="IPR025202">
    <property type="entry name" value="PLD-like_dom"/>
</dbReference>
<dbReference type="Gene3D" id="3.40.50.10810">
    <property type="entry name" value="Tandem AAA-ATPase domain"/>
    <property type="match status" value="1"/>
</dbReference>
<dbReference type="SUPFAM" id="SSF52540">
    <property type="entry name" value="P-loop containing nucleoside triphosphate hydrolases"/>
    <property type="match status" value="2"/>
</dbReference>
<dbReference type="PROSITE" id="PS51194">
    <property type="entry name" value="HELICASE_CTER"/>
    <property type="match status" value="1"/>
</dbReference>
<evidence type="ECO:0000259" key="2">
    <source>
        <dbReference type="PROSITE" id="PS50206"/>
    </source>
</evidence>
<dbReference type="InterPro" id="IPR027417">
    <property type="entry name" value="P-loop_NTPase"/>
</dbReference>
<dbReference type="Pfam" id="PF13091">
    <property type="entry name" value="PLDc_2"/>
    <property type="match status" value="1"/>
</dbReference>
<proteinExistence type="predicted"/>
<dbReference type="GO" id="GO:0004386">
    <property type="term" value="F:helicase activity"/>
    <property type="evidence" value="ECO:0007669"/>
    <property type="project" value="UniProtKB-KW"/>
</dbReference>
<dbReference type="CDD" id="cd18793">
    <property type="entry name" value="SF2_C_SNF"/>
    <property type="match status" value="1"/>
</dbReference>
<dbReference type="PROSITE" id="PS51192">
    <property type="entry name" value="HELICASE_ATP_BIND_1"/>
    <property type="match status" value="1"/>
</dbReference>
<reference evidence="5 6" key="1">
    <citation type="submission" date="2024-10" db="EMBL/GenBank/DDBJ databases">
        <authorList>
            <person name="Yang X.-N."/>
        </authorList>
    </citation>
    <scope>NUCLEOTIDE SEQUENCE [LARGE SCALE GENOMIC DNA]</scope>
    <source>
        <strain evidence="5 6">CAU 1059</strain>
    </source>
</reference>
<feature type="domain" description="Helicase ATP-binding" evidence="3">
    <location>
        <begin position="242"/>
        <end position="400"/>
    </location>
</feature>
<organism evidence="5 6">
    <name type="scientific">Roseovarius aquimarinus</name>
    <dbReference type="NCBI Taxonomy" id="1229156"/>
    <lineage>
        <taxon>Bacteria</taxon>
        <taxon>Pseudomonadati</taxon>
        <taxon>Pseudomonadota</taxon>
        <taxon>Alphaproteobacteria</taxon>
        <taxon>Rhodobacterales</taxon>
        <taxon>Roseobacteraceae</taxon>
        <taxon>Roseovarius</taxon>
    </lineage>
</organism>
<dbReference type="RefSeq" id="WP_377173343.1">
    <property type="nucleotide sequence ID" value="NZ_JBHTJC010000010.1"/>
</dbReference>
<comment type="caution">
    <text evidence="5">The sequence shown here is derived from an EMBL/GenBank/DDBJ whole genome shotgun (WGS) entry which is preliminary data.</text>
</comment>
<dbReference type="Pfam" id="PF00271">
    <property type="entry name" value="Helicase_C"/>
    <property type="match status" value="1"/>
</dbReference>
<sequence>MFIVDNSADDWKALRYLHDWCQLSKSIDIATGYFEIGSLLALGEEWQKVDKIRLLMGDEVSKRTKRAFEVGLLEIASRLDKSIEQEKDKNHFLRGVPAIVEAIRSGKIECRVYRKDKFHAKAYITHARLEVVGSSALVGSSNFTVPGLTQNIELNVQITGTPVAVLQDWYEERWEEAEDVSAEVLETIERHTRDYTPFDVYTRSMQLYFAGHEETATEWEKNSSQLYPILAKYQRDGYGALLKRAGKYGGAFLCDGVGLGKTFIGLMLIERFVQYENKNVALFVPKSAKSPVWERELRNRLPEVFKGFSRLKIFSHTDLMRDKMQEELEQVKAQADVIIIDEAHHFRNTGTRGDVDAKRKSRYWHLYDLSEGKDIFMLTATPINNSLLDFQHMVELFSRHHSDHFADAPLGIHSLAGHIRQLERSIERQLRSDDNQEVAEINAAEIGDLFSTDSLFDALVVQRSRSYVKASMQREGGSGVVFPEPRKPKVAEYSVKQTYGKLLDMVADAFHKRIPLFTLGIYNPYAYYIGDDPEIIPAMEKGRRKQVVALIRTNFLKRFESSAEAFRLSCWRLLYKLLAWLDVNVSSDHEKDAVERWKRRNGKLIGYKPQLDFLDEAEGEEDLYPEELRDAVEKLYRGDFDIEKIVHDTIQDLDQLADFLNELEKLKPSQDKKLNELKKLLKNEPVLKDQKVIIFSEFGETARYVAKQLKEAGIDGVDQIDSGTKGDRSHVIQRFAPYYNESSSADLARRDLSEIRVLISTDVLSEGLNLQDATRLINYDLHWNPVRLMQRIGRVDRRMNPEIEKRILADHPDQKNLRGTVGYWNFLPPDELDDLLRLYNRVSHKTLRISKTLGIEGKKLLREDDDYEDLRNFAEQYEGTASPDEQMHLEWQDLLASDPELEAQLSGLPNSVFSGKQHSKRGARAVFFCYSRPAHDREASEKNGQDVWSAYAGDVKWYLADLESNAILEDASRIMDFVRSDPETPRRVIIDQEKLSETRKSVEKHIAKTYLRKVQAPVGVKPILKAWMELN</sequence>
<dbReference type="InterPro" id="IPR038718">
    <property type="entry name" value="SNF2-like_sf"/>
</dbReference>
<evidence type="ECO:0000313" key="5">
    <source>
        <dbReference type="EMBL" id="MFH0255473.1"/>
    </source>
</evidence>
<feature type="domain" description="Rhodanese" evidence="2">
    <location>
        <begin position="676"/>
        <end position="736"/>
    </location>
</feature>
<feature type="domain" description="Helicase C-terminal" evidence="4">
    <location>
        <begin position="673"/>
        <end position="866"/>
    </location>
</feature>
<dbReference type="Gene3D" id="3.30.870.10">
    <property type="entry name" value="Endonuclease Chain A"/>
    <property type="match status" value="1"/>
</dbReference>
<keyword evidence="6" id="KW-1185">Reference proteome</keyword>
<dbReference type="Proteomes" id="UP001607157">
    <property type="component" value="Unassembled WGS sequence"/>
</dbReference>
<evidence type="ECO:0000259" key="3">
    <source>
        <dbReference type="PROSITE" id="PS51192"/>
    </source>
</evidence>
<dbReference type="InterPro" id="IPR006935">
    <property type="entry name" value="Helicase/UvrB_N"/>
</dbReference>
<keyword evidence="5" id="KW-0547">Nucleotide-binding</keyword>
<dbReference type="Gene3D" id="3.40.50.300">
    <property type="entry name" value="P-loop containing nucleotide triphosphate hydrolases"/>
    <property type="match status" value="1"/>
</dbReference>
<dbReference type="InterPro" id="IPR049730">
    <property type="entry name" value="SNF2/RAD54-like_C"/>
</dbReference>
<keyword evidence="5" id="KW-0067">ATP-binding</keyword>